<dbReference type="STRING" id="1202450.B586_08440"/>
<sequence length="98" mass="9963">MSFVTAQPTALTAAAGVLQSIGVSTVASNTAAAPVTTAVLPPAADEVSAFLSQFFSTHAQEYHGHAARGAVVHQKLVQSLLTGSFAYATTELATQVGF</sequence>
<dbReference type="InterPro" id="IPR038332">
    <property type="entry name" value="PPE_sf"/>
</dbReference>
<dbReference type="EMBL" id="LDPR01000004">
    <property type="protein sequence ID" value="KLO37622.1"/>
    <property type="molecule type" value="Genomic_DNA"/>
</dbReference>
<keyword evidence="3" id="KW-1185">Reference proteome</keyword>
<dbReference type="OrthoDB" id="4753478at2"/>
<accession>A0A0I9TEU6</accession>
<dbReference type="PATRIC" id="fig|29311.18.peg.1453"/>
<dbReference type="Proteomes" id="UP000036334">
    <property type="component" value="Unassembled WGS sequence"/>
</dbReference>
<dbReference type="AlphaFoldDB" id="A0A0I9TEU6"/>
<dbReference type="Gene3D" id="1.10.287.850">
    <property type="entry name" value="HP0062-like domain"/>
    <property type="match status" value="1"/>
</dbReference>
<name>A0A0I9TEU6_9MYCO</name>
<dbReference type="SUPFAM" id="SSF140459">
    <property type="entry name" value="PE/PPE dimer-like"/>
    <property type="match status" value="1"/>
</dbReference>
<feature type="domain" description="PE" evidence="1">
    <location>
        <begin position="4"/>
        <end position="93"/>
    </location>
</feature>
<evidence type="ECO:0000313" key="3">
    <source>
        <dbReference type="Proteomes" id="UP000036334"/>
    </source>
</evidence>
<gene>
    <name evidence="2" type="ORF">ABH38_06435</name>
</gene>
<evidence type="ECO:0000313" key="2">
    <source>
        <dbReference type="EMBL" id="KLO37622.1"/>
    </source>
</evidence>
<reference evidence="2 3" key="1">
    <citation type="submission" date="2015-05" db="EMBL/GenBank/DDBJ databases">
        <title>Genome sequence of Mycobacterium haemophilum.</title>
        <authorList>
            <person name="Greninger A.L."/>
            <person name="Cunningham G."/>
            <person name="Miller S."/>
        </authorList>
    </citation>
    <scope>NUCLEOTIDE SEQUENCE [LARGE SCALE GENOMIC DNA]</scope>
    <source>
        <strain evidence="3">UC1</strain>
    </source>
</reference>
<evidence type="ECO:0000259" key="1">
    <source>
        <dbReference type="Pfam" id="PF00934"/>
    </source>
</evidence>
<dbReference type="InterPro" id="IPR000084">
    <property type="entry name" value="PE-PGRS_N"/>
</dbReference>
<proteinExistence type="predicted"/>
<organism evidence="2 3">
    <name type="scientific">Mycobacterium haemophilum</name>
    <dbReference type="NCBI Taxonomy" id="29311"/>
    <lineage>
        <taxon>Bacteria</taxon>
        <taxon>Bacillati</taxon>
        <taxon>Actinomycetota</taxon>
        <taxon>Actinomycetes</taxon>
        <taxon>Mycobacteriales</taxon>
        <taxon>Mycobacteriaceae</taxon>
        <taxon>Mycobacterium</taxon>
    </lineage>
</organism>
<protein>
    <recommendedName>
        <fullName evidence="1">PE domain-containing protein</fullName>
    </recommendedName>
</protein>
<dbReference type="Pfam" id="PF00934">
    <property type="entry name" value="PE"/>
    <property type="match status" value="1"/>
</dbReference>
<comment type="caution">
    <text evidence="2">The sequence shown here is derived from an EMBL/GenBank/DDBJ whole genome shotgun (WGS) entry which is preliminary data.</text>
</comment>
<dbReference type="RefSeq" id="WP_047315799.1">
    <property type="nucleotide sequence ID" value="NZ_LDPQ01000017.1"/>
</dbReference>